<name>A0A9E8RWM4_9BACI</name>
<evidence type="ECO:0000256" key="1">
    <source>
        <dbReference type="ARBA" id="ARBA00022723"/>
    </source>
</evidence>
<keyword evidence="9" id="KW-1185">Reference proteome</keyword>
<dbReference type="PANTHER" id="PTHR11358">
    <property type="entry name" value="ARGINASE/AGMATINASE"/>
    <property type="match status" value="1"/>
</dbReference>
<feature type="binding site" evidence="6">
    <location>
        <position position="209"/>
    </location>
    <ligand>
        <name>Mn(2+)</name>
        <dbReference type="ChEBI" id="CHEBI:29035"/>
        <label>1</label>
    </ligand>
</feature>
<comment type="similarity">
    <text evidence="7">Belongs to the arginase family.</text>
</comment>
<dbReference type="PANTHER" id="PTHR11358:SF35">
    <property type="entry name" value="FORMIMIDOYLGLUTAMASE"/>
    <property type="match status" value="1"/>
</dbReference>
<dbReference type="Pfam" id="PF00491">
    <property type="entry name" value="Arginase"/>
    <property type="match status" value="1"/>
</dbReference>
<dbReference type="AlphaFoldDB" id="A0A9E8RWM4"/>
<feature type="binding site" evidence="6">
    <location>
        <position position="126"/>
    </location>
    <ligand>
        <name>Mn(2+)</name>
        <dbReference type="ChEBI" id="CHEBI:29035"/>
        <label>2</label>
    </ligand>
</feature>
<dbReference type="InterPro" id="IPR023696">
    <property type="entry name" value="Ureohydrolase_dom_sf"/>
</dbReference>
<accession>A0A9E8RWM4</accession>
<evidence type="ECO:0000256" key="2">
    <source>
        <dbReference type="ARBA" id="ARBA00022801"/>
    </source>
</evidence>
<organism evidence="8 9">
    <name type="scientific">Fervidibacillus albus</name>
    <dbReference type="NCBI Taxonomy" id="2980026"/>
    <lineage>
        <taxon>Bacteria</taxon>
        <taxon>Bacillati</taxon>
        <taxon>Bacillota</taxon>
        <taxon>Bacilli</taxon>
        <taxon>Bacillales</taxon>
        <taxon>Bacillaceae</taxon>
        <taxon>Fervidibacillus</taxon>
    </lineage>
</organism>
<dbReference type="GO" id="GO:0019556">
    <property type="term" value="P:L-histidine catabolic process to glutamate and formamide"/>
    <property type="evidence" value="ECO:0007669"/>
    <property type="project" value="UniProtKB-UniRule"/>
</dbReference>
<evidence type="ECO:0000256" key="5">
    <source>
        <dbReference type="NCBIfam" id="TIGR01227"/>
    </source>
</evidence>
<sequence length="288" mass="32575">MPSQNKDKETQFGILGFECDEGVRRNQGRIGAKQAPDKIRKFLSHIPVPHSEFSLYDYGNIVCENDRLESAQHELGKVMNRLLNRNIFPIILGGGHETAYGHYLGVRSYLGNGPSIGIINIDAHFDLREGGEPSSGTMFRQIVETDPKVEYFVLGIQRFGNTEKLFQTAKQFHCDYLFEEEIEPLEKTFSKIQDFSNRHDYVFLTLCFDAIDSCYAPGVSAPSPFGLHPKTVRKLLRMIARLPNVLSFDISEVNPETDENDKTIRLASLLIAEFIRVRSVETAPSSVE</sequence>
<proteinExistence type="inferred from homology"/>
<evidence type="ECO:0000256" key="7">
    <source>
        <dbReference type="PROSITE-ProRule" id="PRU00742"/>
    </source>
</evidence>
<evidence type="ECO:0000313" key="9">
    <source>
        <dbReference type="Proteomes" id="UP001164718"/>
    </source>
</evidence>
<dbReference type="Proteomes" id="UP001164718">
    <property type="component" value="Chromosome"/>
</dbReference>
<dbReference type="KEGG" id="faf:OE104_07890"/>
<dbReference type="EMBL" id="CP106878">
    <property type="protein sequence ID" value="WAA08567.1"/>
    <property type="molecule type" value="Genomic_DNA"/>
</dbReference>
<dbReference type="GO" id="GO:0050415">
    <property type="term" value="F:formimidoylglutamase activity"/>
    <property type="evidence" value="ECO:0007669"/>
    <property type="project" value="UniProtKB-UniRule"/>
</dbReference>
<keyword evidence="2 8" id="KW-0378">Hydrolase</keyword>
<dbReference type="InterPro" id="IPR005923">
    <property type="entry name" value="HutG"/>
</dbReference>
<dbReference type="InterPro" id="IPR006035">
    <property type="entry name" value="Ureohydrolase"/>
</dbReference>
<dbReference type="GO" id="GO:0046872">
    <property type="term" value="F:metal ion binding"/>
    <property type="evidence" value="ECO:0007669"/>
    <property type="project" value="UniProtKB-KW"/>
</dbReference>
<keyword evidence="1 6" id="KW-0479">Metal-binding</keyword>
<comment type="cofactor">
    <cofactor evidence="6">
        <name>Mn(2+)</name>
        <dbReference type="ChEBI" id="CHEBI:29035"/>
    </cofactor>
    <text evidence="6">Binds 2 manganese ions per subunit.</text>
</comment>
<dbReference type="GO" id="GO:0008783">
    <property type="term" value="F:agmatinase activity"/>
    <property type="evidence" value="ECO:0007669"/>
    <property type="project" value="TreeGrafter"/>
</dbReference>
<keyword evidence="4 6" id="KW-0464">Manganese</keyword>
<protein>
    <recommendedName>
        <fullName evidence="5">Formimidoylglutamase</fullName>
        <ecNumber evidence="5">3.5.3.8</ecNumber>
    </recommendedName>
</protein>
<feature type="binding site" evidence="6">
    <location>
        <position position="96"/>
    </location>
    <ligand>
        <name>Mn(2+)</name>
        <dbReference type="ChEBI" id="CHEBI:29035"/>
        <label>1</label>
    </ligand>
</feature>
<dbReference type="SUPFAM" id="SSF52768">
    <property type="entry name" value="Arginase/deacetylase"/>
    <property type="match status" value="1"/>
</dbReference>
<evidence type="ECO:0000256" key="3">
    <source>
        <dbReference type="ARBA" id="ARBA00022808"/>
    </source>
</evidence>
<dbReference type="CDD" id="cd09988">
    <property type="entry name" value="Formimidoylglutamase"/>
    <property type="match status" value="1"/>
</dbReference>
<dbReference type="PROSITE" id="PS51409">
    <property type="entry name" value="ARGINASE_2"/>
    <property type="match status" value="1"/>
</dbReference>
<reference evidence="8" key="1">
    <citation type="submission" date="2022-09" db="EMBL/GenBank/DDBJ databases">
        <title>Complete Genomes of Fervidibacillus albus and Fervidibacillus halotolerans isolated from tidal flat sediments.</title>
        <authorList>
            <person name="Kwon K.K."/>
            <person name="Yang S.-H."/>
            <person name="Park M.J."/>
            <person name="Oh H.-M."/>
        </authorList>
    </citation>
    <scope>NUCLEOTIDE SEQUENCE</scope>
    <source>
        <strain evidence="8">MEBiC13591</strain>
    </source>
</reference>
<feature type="binding site" evidence="6">
    <location>
        <position position="122"/>
    </location>
    <ligand>
        <name>Mn(2+)</name>
        <dbReference type="ChEBI" id="CHEBI:29035"/>
        <label>1</label>
    </ligand>
</feature>
<keyword evidence="3" id="KW-0369">Histidine metabolism</keyword>
<gene>
    <name evidence="8" type="primary">hutG</name>
    <name evidence="8" type="ORF">OE104_07890</name>
</gene>
<evidence type="ECO:0000256" key="6">
    <source>
        <dbReference type="PIRSR" id="PIRSR036979-1"/>
    </source>
</evidence>
<evidence type="ECO:0000313" key="8">
    <source>
        <dbReference type="EMBL" id="WAA08567.1"/>
    </source>
</evidence>
<dbReference type="GO" id="GO:0033389">
    <property type="term" value="P:putrescine biosynthetic process from arginine, via agmatine"/>
    <property type="evidence" value="ECO:0007669"/>
    <property type="project" value="TreeGrafter"/>
</dbReference>
<evidence type="ECO:0000256" key="4">
    <source>
        <dbReference type="ARBA" id="ARBA00023211"/>
    </source>
</evidence>
<feature type="binding site" evidence="6">
    <location>
        <position position="207"/>
    </location>
    <ligand>
        <name>Mn(2+)</name>
        <dbReference type="ChEBI" id="CHEBI:29035"/>
        <label>1</label>
    </ligand>
</feature>
<dbReference type="Gene3D" id="3.40.800.10">
    <property type="entry name" value="Ureohydrolase domain"/>
    <property type="match status" value="1"/>
</dbReference>
<dbReference type="NCBIfam" id="TIGR01227">
    <property type="entry name" value="hutG"/>
    <property type="match status" value="1"/>
</dbReference>
<feature type="binding site" evidence="6">
    <location>
        <position position="124"/>
    </location>
    <ligand>
        <name>Mn(2+)</name>
        <dbReference type="ChEBI" id="CHEBI:29035"/>
        <label>2</label>
    </ligand>
</feature>
<dbReference type="EC" id="3.5.3.8" evidence="5"/>
<dbReference type="PIRSF" id="PIRSF036979">
    <property type="entry name" value="Arginase"/>
    <property type="match status" value="1"/>
</dbReference>